<evidence type="ECO:0000256" key="6">
    <source>
        <dbReference type="ARBA" id="ARBA00023270"/>
    </source>
</evidence>
<gene>
    <name evidence="8" type="primary">thiG</name>
    <name evidence="10" type="ORF">CDH04_08660</name>
    <name evidence="11" type="ORF">FZC43_08665</name>
</gene>
<dbReference type="HAMAP" id="MF_00443">
    <property type="entry name" value="ThiG"/>
    <property type="match status" value="1"/>
</dbReference>
<keyword evidence="13" id="KW-1185">Reference proteome</keyword>
<dbReference type="Proteomes" id="UP000251120">
    <property type="component" value="Chromosome"/>
</dbReference>
<keyword evidence="5 8" id="KW-0784">Thiamine biosynthesis</keyword>
<dbReference type="EC" id="2.8.1.10" evidence="3 8"/>
<dbReference type="SUPFAM" id="SSF110399">
    <property type="entry name" value="ThiG-like"/>
    <property type="match status" value="1"/>
</dbReference>
<comment type="similarity">
    <text evidence="8">Belongs to the ThiG family.</text>
</comment>
<evidence type="ECO:0000256" key="7">
    <source>
        <dbReference type="ARBA" id="ARBA00049897"/>
    </source>
</evidence>
<dbReference type="InterPro" id="IPR013785">
    <property type="entry name" value="Aldolase_TIM"/>
</dbReference>
<comment type="function">
    <text evidence="1 8">Catalyzes the rearrangement of 1-deoxy-D-xylulose 5-phosphate (DXP) to produce the thiazole phosphate moiety of thiamine. Sulfur is provided by the thiocarboxylate moiety of the carrier protein ThiS. In vitro, sulfur can be provided by H(2)S.</text>
</comment>
<feature type="binding site" evidence="8">
    <location>
        <begin position="184"/>
        <end position="185"/>
    </location>
    <ligand>
        <name>1-deoxy-D-xylulose 5-phosphate</name>
        <dbReference type="ChEBI" id="CHEBI:57792"/>
    </ligand>
</feature>
<dbReference type="Gene3D" id="3.20.20.70">
    <property type="entry name" value="Aldolase class I"/>
    <property type="match status" value="1"/>
</dbReference>
<evidence type="ECO:0000256" key="1">
    <source>
        <dbReference type="ARBA" id="ARBA00002834"/>
    </source>
</evidence>
<feature type="domain" description="Thiazole synthase ThiG" evidence="9">
    <location>
        <begin position="4"/>
        <end position="248"/>
    </location>
</feature>
<dbReference type="GO" id="GO:0009229">
    <property type="term" value="P:thiamine diphosphate biosynthetic process"/>
    <property type="evidence" value="ECO:0007669"/>
    <property type="project" value="UniProtKB-UniRule"/>
</dbReference>
<dbReference type="UniPathway" id="UPA00060"/>
<evidence type="ECO:0000259" key="9">
    <source>
        <dbReference type="Pfam" id="PF05690"/>
    </source>
</evidence>
<keyword evidence="6 8" id="KW-0704">Schiff base</keyword>
<dbReference type="EMBL" id="CP021781">
    <property type="protein sequence ID" value="AXA34462.1"/>
    <property type="molecule type" value="Genomic_DNA"/>
</dbReference>
<dbReference type="RefSeq" id="WP_112870639.1">
    <property type="nucleotide sequence ID" value="NZ_CP021781.1"/>
</dbReference>
<evidence type="ECO:0000313" key="10">
    <source>
        <dbReference type="EMBL" id="AXA34462.1"/>
    </source>
</evidence>
<organism evidence="10 12">
    <name type="scientific">Francisella adeliensis</name>
    <dbReference type="NCBI Taxonomy" id="2007306"/>
    <lineage>
        <taxon>Bacteria</taxon>
        <taxon>Pseudomonadati</taxon>
        <taxon>Pseudomonadota</taxon>
        <taxon>Gammaproteobacteria</taxon>
        <taxon>Thiotrichales</taxon>
        <taxon>Francisellaceae</taxon>
        <taxon>Francisella</taxon>
    </lineage>
</organism>
<dbReference type="CDD" id="cd04728">
    <property type="entry name" value="ThiG"/>
    <property type="match status" value="1"/>
</dbReference>
<evidence type="ECO:0000313" key="13">
    <source>
        <dbReference type="Proteomes" id="UP000681131"/>
    </source>
</evidence>
<dbReference type="GO" id="GO:0005737">
    <property type="term" value="C:cytoplasm"/>
    <property type="evidence" value="ECO:0007669"/>
    <property type="project" value="UniProtKB-SubCell"/>
</dbReference>
<reference evidence="10 12" key="1">
    <citation type="submission" date="2017-06" db="EMBL/GenBank/DDBJ databases">
        <title>Complete genome of Francisella adeliensis.</title>
        <authorList>
            <person name="Vallesi A."/>
            <person name="Sjodin A."/>
        </authorList>
    </citation>
    <scope>NUCLEOTIDE SEQUENCE [LARGE SCALE GENOMIC DNA]</scope>
    <source>
        <strain evidence="10 12">FDC440</strain>
    </source>
</reference>
<dbReference type="InterPro" id="IPR033983">
    <property type="entry name" value="Thiazole_synthase_ThiG"/>
</dbReference>
<feature type="binding site" evidence="8">
    <location>
        <begin position="206"/>
        <end position="207"/>
    </location>
    <ligand>
        <name>1-deoxy-D-xylulose 5-phosphate</name>
        <dbReference type="ChEBI" id="CHEBI:57792"/>
    </ligand>
</feature>
<reference evidence="11 13" key="2">
    <citation type="submission" date="2019-08" db="EMBL/GenBank/DDBJ databases">
        <title>Complete genome sequences of Francisella adeliensis (FSC1325 and FSC1326).</title>
        <authorList>
            <person name="Ohrman C."/>
            <person name="Uneklint I."/>
            <person name="Vallesi A."/>
            <person name="Karlsson L."/>
            <person name="Sjodin A."/>
        </authorList>
    </citation>
    <scope>NUCLEOTIDE SEQUENCE [LARGE SCALE GENOMIC DNA]</scope>
    <source>
        <strain evidence="11 13">FSC1325</strain>
    </source>
</reference>
<proteinExistence type="inferred from homology"/>
<dbReference type="GO" id="GO:1990107">
    <property type="term" value="F:thiazole synthase activity"/>
    <property type="evidence" value="ECO:0007669"/>
    <property type="project" value="UniProtKB-EC"/>
</dbReference>
<dbReference type="OrthoDB" id="9805935at2"/>
<comment type="subunit">
    <text evidence="8">Homotetramer. Forms heterodimers with either ThiH or ThiS.</text>
</comment>
<dbReference type="AlphaFoldDB" id="A0A2Z4Y154"/>
<comment type="catalytic activity">
    <reaction evidence="7 8">
        <text>[ThiS sulfur-carrier protein]-C-terminal-Gly-aminoethanethioate + 2-iminoacetate + 1-deoxy-D-xylulose 5-phosphate = [ThiS sulfur-carrier protein]-C-terminal Gly-Gly + 2-[(2R,5Z)-2-carboxy-4-methylthiazol-5(2H)-ylidene]ethyl phosphate + 2 H2O + H(+)</text>
        <dbReference type="Rhea" id="RHEA:26297"/>
        <dbReference type="Rhea" id="RHEA-COMP:12909"/>
        <dbReference type="Rhea" id="RHEA-COMP:19908"/>
        <dbReference type="ChEBI" id="CHEBI:15377"/>
        <dbReference type="ChEBI" id="CHEBI:15378"/>
        <dbReference type="ChEBI" id="CHEBI:57792"/>
        <dbReference type="ChEBI" id="CHEBI:62899"/>
        <dbReference type="ChEBI" id="CHEBI:77846"/>
        <dbReference type="ChEBI" id="CHEBI:90778"/>
        <dbReference type="ChEBI" id="CHEBI:232372"/>
        <dbReference type="EC" id="2.8.1.10"/>
    </reaction>
</comment>
<keyword evidence="8" id="KW-0963">Cytoplasm</keyword>
<dbReference type="Pfam" id="PF05690">
    <property type="entry name" value="ThiG"/>
    <property type="match status" value="1"/>
</dbReference>
<feature type="active site" description="Schiff-base intermediate with DXP" evidence="8">
    <location>
        <position position="96"/>
    </location>
</feature>
<name>A0A2Z4Y154_9GAMM</name>
<accession>A0A2Z4Y154</accession>
<protein>
    <recommendedName>
        <fullName evidence="3 8">Thiazole synthase</fullName>
        <ecNumber evidence="3 8">2.8.1.10</ecNumber>
    </recommendedName>
</protein>
<evidence type="ECO:0000313" key="11">
    <source>
        <dbReference type="EMBL" id="QIW12709.1"/>
    </source>
</evidence>
<keyword evidence="4 8" id="KW-0808">Transferase</keyword>
<dbReference type="Proteomes" id="UP000681131">
    <property type="component" value="Chromosome"/>
</dbReference>
<dbReference type="PANTHER" id="PTHR34266:SF2">
    <property type="entry name" value="THIAZOLE SYNTHASE"/>
    <property type="match status" value="1"/>
</dbReference>
<evidence type="ECO:0000256" key="4">
    <source>
        <dbReference type="ARBA" id="ARBA00022679"/>
    </source>
</evidence>
<evidence type="ECO:0000256" key="8">
    <source>
        <dbReference type="HAMAP-Rule" id="MF_00443"/>
    </source>
</evidence>
<evidence type="ECO:0000256" key="2">
    <source>
        <dbReference type="ARBA" id="ARBA00004948"/>
    </source>
</evidence>
<dbReference type="EMBL" id="CP043424">
    <property type="protein sequence ID" value="QIW12709.1"/>
    <property type="molecule type" value="Genomic_DNA"/>
</dbReference>
<dbReference type="InterPro" id="IPR008867">
    <property type="entry name" value="ThiG"/>
</dbReference>
<evidence type="ECO:0000256" key="5">
    <source>
        <dbReference type="ARBA" id="ARBA00022977"/>
    </source>
</evidence>
<comment type="pathway">
    <text evidence="2 8">Cofactor biosynthesis; thiamine diphosphate biosynthesis.</text>
</comment>
<dbReference type="KEGG" id="fad:CDH04_08660"/>
<sequence>MLELFDKALSSNFILGTSQYPSLECMIASIEAAQVEMVTVSLKRSIHPTFHKNNFWEALKKTKCHILPNTAGCKTAAEAIQMAEMAREIFETDFIKVEVIGDDYNLQPNVIELVKACEQLILRGFKVLPYTTEDLSVATYLVELGCEVLMPWGAPIGSGKGVINPYALNVLRERFPQIKLIVDAGLGVPSDAAQVMEMGCDGVLLNSAVAQAGDPVKMAKAFSQAIDAGKKAYEAQRMPERSLSSPSTNLLETPFWQV</sequence>
<feature type="binding site" evidence="8">
    <location>
        <position position="157"/>
    </location>
    <ligand>
        <name>1-deoxy-D-xylulose 5-phosphate</name>
        <dbReference type="ChEBI" id="CHEBI:57792"/>
    </ligand>
</feature>
<dbReference type="PANTHER" id="PTHR34266">
    <property type="entry name" value="THIAZOLE SYNTHASE"/>
    <property type="match status" value="1"/>
</dbReference>
<evidence type="ECO:0000313" key="12">
    <source>
        <dbReference type="Proteomes" id="UP000251120"/>
    </source>
</evidence>
<evidence type="ECO:0000256" key="3">
    <source>
        <dbReference type="ARBA" id="ARBA00011960"/>
    </source>
</evidence>
<comment type="subcellular location">
    <subcellularLocation>
        <location evidence="8">Cytoplasm</location>
    </subcellularLocation>
</comment>